<dbReference type="AlphaFoldDB" id="M5GAD3"/>
<reference evidence="1 2" key="1">
    <citation type="journal article" date="2012" name="Science">
        <title>The Paleozoic origin of enzymatic lignin decomposition reconstructed from 31 fungal genomes.</title>
        <authorList>
            <person name="Floudas D."/>
            <person name="Binder M."/>
            <person name="Riley R."/>
            <person name="Barry K."/>
            <person name="Blanchette R.A."/>
            <person name="Henrissat B."/>
            <person name="Martinez A.T."/>
            <person name="Otillar R."/>
            <person name="Spatafora J.W."/>
            <person name="Yadav J.S."/>
            <person name="Aerts A."/>
            <person name="Benoit I."/>
            <person name="Boyd A."/>
            <person name="Carlson A."/>
            <person name="Copeland A."/>
            <person name="Coutinho P.M."/>
            <person name="de Vries R.P."/>
            <person name="Ferreira P."/>
            <person name="Findley K."/>
            <person name="Foster B."/>
            <person name="Gaskell J."/>
            <person name="Glotzer D."/>
            <person name="Gorecki P."/>
            <person name="Heitman J."/>
            <person name="Hesse C."/>
            <person name="Hori C."/>
            <person name="Igarashi K."/>
            <person name="Jurgens J.A."/>
            <person name="Kallen N."/>
            <person name="Kersten P."/>
            <person name="Kohler A."/>
            <person name="Kuees U."/>
            <person name="Kumar T.K.A."/>
            <person name="Kuo A."/>
            <person name="LaButti K."/>
            <person name="Larrondo L.F."/>
            <person name="Lindquist E."/>
            <person name="Ling A."/>
            <person name="Lombard V."/>
            <person name="Lucas S."/>
            <person name="Lundell T."/>
            <person name="Martin R."/>
            <person name="McLaughlin D.J."/>
            <person name="Morgenstern I."/>
            <person name="Morin E."/>
            <person name="Murat C."/>
            <person name="Nagy L.G."/>
            <person name="Nolan M."/>
            <person name="Ohm R.A."/>
            <person name="Patyshakuliyeva A."/>
            <person name="Rokas A."/>
            <person name="Ruiz-Duenas F.J."/>
            <person name="Sabat G."/>
            <person name="Salamov A."/>
            <person name="Samejima M."/>
            <person name="Schmutz J."/>
            <person name="Slot J.C."/>
            <person name="St John F."/>
            <person name="Stenlid J."/>
            <person name="Sun H."/>
            <person name="Sun S."/>
            <person name="Syed K."/>
            <person name="Tsang A."/>
            <person name="Wiebenga A."/>
            <person name="Young D."/>
            <person name="Pisabarro A."/>
            <person name="Eastwood D.C."/>
            <person name="Martin F."/>
            <person name="Cullen D."/>
            <person name="Grigoriev I.V."/>
            <person name="Hibbett D.S."/>
        </authorList>
    </citation>
    <scope>NUCLEOTIDE SEQUENCE [LARGE SCALE GENOMIC DNA]</scope>
    <source>
        <strain evidence="1 2">DJM-731 SS1</strain>
    </source>
</reference>
<keyword evidence="2" id="KW-1185">Reference proteome</keyword>
<evidence type="ECO:0000313" key="2">
    <source>
        <dbReference type="Proteomes" id="UP000030653"/>
    </source>
</evidence>
<sequence length="101" mass="10803">MLIDELDEDVVREGISMVESVVSPSSDLVVGDLVKAPSNVLTTPLMLGKLVVANDWTLEVSVQCASLGKAKEPNPPRKHATNAHLNVIITCVDKLKAAARE</sequence>
<dbReference type="HOGENOM" id="CLU_2291595_0_0_1"/>
<dbReference type="Proteomes" id="UP000030653">
    <property type="component" value="Unassembled WGS sequence"/>
</dbReference>
<gene>
    <name evidence="1" type="ORF">DACRYDRAFT_106990</name>
</gene>
<dbReference type="EMBL" id="JH795861">
    <property type="protein sequence ID" value="EJU02907.1"/>
    <property type="molecule type" value="Genomic_DNA"/>
</dbReference>
<organism evidence="1 2">
    <name type="scientific">Dacryopinax primogenitus (strain DJM 731)</name>
    <name type="common">Brown rot fungus</name>
    <dbReference type="NCBI Taxonomy" id="1858805"/>
    <lineage>
        <taxon>Eukaryota</taxon>
        <taxon>Fungi</taxon>
        <taxon>Dikarya</taxon>
        <taxon>Basidiomycota</taxon>
        <taxon>Agaricomycotina</taxon>
        <taxon>Dacrymycetes</taxon>
        <taxon>Dacrymycetales</taxon>
        <taxon>Dacrymycetaceae</taxon>
        <taxon>Dacryopinax</taxon>
    </lineage>
</organism>
<dbReference type="GeneID" id="63683429"/>
<accession>M5GAD3</accession>
<dbReference type="RefSeq" id="XP_040629801.1">
    <property type="nucleotide sequence ID" value="XM_040768367.1"/>
</dbReference>
<name>M5GAD3_DACPD</name>
<protein>
    <submittedName>
        <fullName evidence="1">Uncharacterized protein</fullName>
    </submittedName>
</protein>
<proteinExistence type="predicted"/>
<evidence type="ECO:0000313" key="1">
    <source>
        <dbReference type="EMBL" id="EJU02907.1"/>
    </source>
</evidence>